<evidence type="ECO:0000313" key="6">
    <source>
        <dbReference type="EMBL" id="SMX28075.1"/>
    </source>
</evidence>
<reference evidence="7" key="1">
    <citation type="submission" date="2017-05" db="EMBL/GenBank/DDBJ databases">
        <authorList>
            <person name="Rodrigo-Torres L."/>
            <person name="Arahal R. D."/>
            <person name="Lucena T."/>
        </authorList>
    </citation>
    <scope>NUCLEOTIDE SEQUENCE [LARGE SCALE GENOMIC DNA]</scope>
    <source>
        <strain evidence="7">CECT 8649</strain>
    </source>
</reference>
<dbReference type="Proteomes" id="UP000225972">
    <property type="component" value="Unassembled WGS sequence"/>
</dbReference>
<dbReference type="EMBL" id="FXXP01000002">
    <property type="protein sequence ID" value="SMX28075.1"/>
    <property type="molecule type" value="Genomic_DNA"/>
</dbReference>
<accession>A0A238JCD6</accession>
<feature type="domain" description="CENP-V/GFA" evidence="5">
    <location>
        <begin position="5"/>
        <end position="122"/>
    </location>
</feature>
<evidence type="ECO:0000313" key="7">
    <source>
        <dbReference type="Proteomes" id="UP000225972"/>
    </source>
</evidence>
<dbReference type="PANTHER" id="PTHR33337:SF40">
    <property type="entry name" value="CENP-V_GFA DOMAIN-CONTAINING PROTEIN-RELATED"/>
    <property type="match status" value="1"/>
</dbReference>
<dbReference type="AlphaFoldDB" id="A0A238JCD6"/>
<evidence type="ECO:0000256" key="1">
    <source>
        <dbReference type="ARBA" id="ARBA00005495"/>
    </source>
</evidence>
<evidence type="ECO:0000256" key="2">
    <source>
        <dbReference type="ARBA" id="ARBA00022723"/>
    </source>
</evidence>
<evidence type="ECO:0000256" key="4">
    <source>
        <dbReference type="ARBA" id="ARBA00023239"/>
    </source>
</evidence>
<evidence type="ECO:0000256" key="3">
    <source>
        <dbReference type="ARBA" id="ARBA00022833"/>
    </source>
</evidence>
<sequence>MEKVFQGQCLCGAVRYEARGRPVVVAQCHCEECRKISGTGHSIGAMFAKSDVNLSGQVHEYKYMSARGSEVTKASCPICACQIYGCNTLSEDHMTLTLGSMDDAQDLAVDVVIFERDRPEWDQLGEGVMCFHTQPDWSPDS</sequence>
<protein>
    <submittedName>
        <fullName evidence="6">Glutathione-dependent formaldehyde-activating enzyme</fullName>
    </submittedName>
</protein>
<name>A0A238JCD6_9RHOB</name>
<dbReference type="InterPro" id="IPR011057">
    <property type="entry name" value="Mss4-like_sf"/>
</dbReference>
<keyword evidence="3" id="KW-0862">Zinc</keyword>
<dbReference type="PANTHER" id="PTHR33337">
    <property type="entry name" value="GFA DOMAIN-CONTAINING PROTEIN"/>
    <property type="match status" value="1"/>
</dbReference>
<comment type="similarity">
    <text evidence="1">Belongs to the Gfa family.</text>
</comment>
<dbReference type="GO" id="GO:0016846">
    <property type="term" value="F:carbon-sulfur lyase activity"/>
    <property type="evidence" value="ECO:0007669"/>
    <property type="project" value="InterPro"/>
</dbReference>
<dbReference type="Gene3D" id="3.90.1590.10">
    <property type="entry name" value="glutathione-dependent formaldehyde- activating enzyme (gfa)"/>
    <property type="match status" value="1"/>
</dbReference>
<proteinExistence type="inferred from homology"/>
<keyword evidence="7" id="KW-1185">Reference proteome</keyword>
<dbReference type="InterPro" id="IPR006913">
    <property type="entry name" value="CENP-V/GFA"/>
</dbReference>
<organism evidence="6 7">
    <name type="scientific">Pelagimonas phthalicica</name>
    <dbReference type="NCBI Taxonomy" id="1037362"/>
    <lineage>
        <taxon>Bacteria</taxon>
        <taxon>Pseudomonadati</taxon>
        <taxon>Pseudomonadota</taxon>
        <taxon>Alphaproteobacteria</taxon>
        <taxon>Rhodobacterales</taxon>
        <taxon>Roseobacteraceae</taxon>
        <taxon>Pelagimonas</taxon>
    </lineage>
</organism>
<dbReference type="OrthoDB" id="9807246at2"/>
<keyword evidence="2" id="KW-0479">Metal-binding</keyword>
<dbReference type="PROSITE" id="PS51891">
    <property type="entry name" value="CENP_V_GFA"/>
    <property type="match status" value="1"/>
</dbReference>
<dbReference type="SUPFAM" id="SSF51316">
    <property type="entry name" value="Mss4-like"/>
    <property type="match status" value="1"/>
</dbReference>
<dbReference type="Pfam" id="PF04828">
    <property type="entry name" value="GFA"/>
    <property type="match status" value="1"/>
</dbReference>
<dbReference type="RefSeq" id="WP_099245166.1">
    <property type="nucleotide sequence ID" value="NZ_FXXP01000002.1"/>
</dbReference>
<gene>
    <name evidence="6" type="ORF">TRP8649_02188</name>
</gene>
<keyword evidence="4" id="KW-0456">Lyase</keyword>
<evidence type="ECO:0000259" key="5">
    <source>
        <dbReference type="PROSITE" id="PS51891"/>
    </source>
</evidence>
<dbReference type="GO" id="GO:0046872">
    <property type="term" value="F:metal ion binding"/>
    <property type="evidence" value="ECO:0007669"/>
    <property type="project" value="UniProtKB-KW"/>
</dbReference>